<dbReference type="AlphaFoldDB" id="A0A840XPG1"/>
<keyword evidence="3" id="KW-1185">Reference proteome</keyword>
<dbReference type="OrthoDB" id="5117911at2"/>
<feature type="transmembrane region" description="Helical" evidence="1">
    <location>
        <begin position="21"/>
        <end position="46"/>
    </location>
</feature>
<dbReference type="NCBIfam" id="TIGR02532">
    <property type="entry name" value="IV_pilin_GFxxxE"/>
    <property type="match status" value="1"/>
</dbReference>
<gene>
    <name evidence="2" type="ORF">BJ959_001305</name>
</gene>
<sequence>MSAVVMRRQSRAAARTADDRGFTLIELLIASALFGVVITIVASVVISAIQADRTVRDVTGSTTDGQLVANSVEQIVRNSTAVQVTPISGGQSVTVRVRTTAGGTARCHAFFYDATLGQVYQRSSTSLITAPTPGAVGSEWTVVSAGIEPVIGSGGTPQPVFAAQGTRGVAVNFTVDGDAGPASLFVTAATGRGPQSNASPQCF</sequence>
<accession>A0A840XPG1</accession>
<dbReference type="PROSITE" id="PS00409">
    <property type="entry name" value="PROKAR_NTER_METHYL"/>
    <property type="match status" value="1"/>
</dbReference>
<organism evidence="2 3">
    <name type="scientific">Microcella frigidaquae</name>
    <dbReference type="NCBI Taxonomy" id="424758"/>
    <lineage>
        <taxon>Bacteria</taxon>
        <taxon>Bacillati</taxon>
        <taxon>Actinomycetota</taxon>
        <taxon>Actinomycetes</taxon>
        <taxon>Micrococcales</taxon>
        <taxon>Microbacteriaceae</taxon>
        <taxon>Microcella</taxon>
    </lineage>
</organism>
<evidence type="ECO:0000313" key="3">
    <source>
        <dbReference type="Proteomes" id="UP000552883"/>
    </source>
</evidence>
<comment type="caution">
    <text evidence="2">The sequence shown here is derived from an EMBL/GenBank/DDBJ whole genome shotgun (WGS) entry which is preliminary data.</text>
</comment>
<keyword evidence="1" id="KW-1133">Transmembrane helix</keyword>
<evidence type="ECO:0000313" key="2">
    <source>
        <dbReference type="EMBL" id="MBB5617809.1"/>
    </source>
</evidence>
<protein>
    <submittedName>
        <fullName evidence="2">Prepilin-type N-terminal cleavage/methylation domain-containing protein</fullName>
    </submittedName>
</protein>
<dbReference type="RefSeq" id="WP_153982762.1">
    <property type="nucleotide sequence ID" value="NZ_BAAANZ010000006.1"/>
</dbReference>
<name>A0A840XPG1_9MICO</name>
<dbReference type="Pfam" id="PF07963">
    <property type="entry name" value="N_methyl"/>
    <property type="match status" value="1"/>
</dbReference>
<proteinExistence type="predicted"/>
<keyword evidence="1" id="KW-0472">Membrane</keyword>
<evidence type="ECO:0000256" key="1">
    <source>
        <dbReference type="SAM" id="Phobius"/>
    </source>
</evidence>
<reference evidence="2 3" key="1">
    <citation type="submission" date="2020-08" db="EMBL/GenBank/DDBJ databases">
        <title>Sequencing the genomes of 1000 actinobacteria strains.</title>
        <authorList>
            <person name="Klenk H.-P."/>
        </authorList>
    </citation>
    <scope>NUCLEOTIDE SEQUENCE [LARGE SCALE GENOMIC DNA]</scope>
    <source>
        <strain evidence="2 3">DSM 23889</strain>
    </source>
</reference>
<dbReference type="Proteomes" id="UP000552883">
    <property type="component" value="Unassembled WGS sequence"/>
</dbReference>
<keyword evidence="1" id="KW-0812">Transmembrane</keyword>
<dbReference type="EMBL" id="JACHBS010000001">
    <property type="protein sequence ID" value="MBB5617809.1"/>
    <property type="molecule type" value="Genomic_DNA"/>
</dbReference>
<dbReference type="InterPro" id="IPR012902">
    <property type="entry name" value="N_methyl_site"/>
</dbReference>